<proteinExistence type="predicted"/>
<dbReference type="EMBL" id="JBEWSZ010000027">
    <property type="protein sequence ID" value="MET2833099.1"/>
    <property type="molecule type" value="Genomic_DNA"/>
</dbReference>
<keyword evidence="2" id="KW-1185">Reference proteome</keyword>
<protein>
    <submittedName>
        <fullName evidence="1">Uncharacterized protein</fullName>
    </submittedName>
</protein>
<evidence type="ECO:0000313" key="1">
    <source>
        <dbReference type="EMBL" id="MET2833099.1"/>
    </source>
</evidence>
<dbReference type="Proteomes" id="UP001548832">
    <property type="component" value="Unassembled WGS sequence"/>
</dbReference>
<gene>
    <name evidence="1" type="ORF">ABVQ20_40135</name>
</gene>
<reference evidence="1 2" key="1">
    <citation type="submission" date="2024-06" db="EMBL/GenBank/DDBJ databases">
        <authorList>
            <person name="Kim D.-U."/>
        </authorList>
    </citation>
    <scope>NUCLEOTIDE SEQUENCE [LARGE SCALE GENOMIC DNA]</scope>
    <source>
        <strain evidence="1 2">KACC15460</strain>
    </source>
</reference>
<evidence type="ECO:0000313" key="2">
    <source>
        <dbReference type="Proteomes" id="UP001548832"/>
    </source>
</evidence>
<name>A0ABV2DT00_9HYPH</name>
<comment type="caution">
    <text evidence="1">The sequence shown here is derived from an EMBL/GenBank/DDBJ whole genome shotgun (WGS) entry which is preliminary data.</text>
</comment>
<dbReference type="NCBIfam" id="TIGR01053">
    <property type="entry name" value="LSD1"/>
    <property type="match status" value="1"/>
</dbReference>
<sequence length="84" mass="9486">MSYDVSDDLIVIERCDEPLALARGATRINCQSCDLENRKVWINKFESLRELIADIILTEDLGMSARCNLGETLSNCGRTFNVFV</sequence>
<accession>A0ABV2DT00</accession>
<organism evidence="1 2">
    <name type="scientific">Mesorhizobium shangrilense</name>
    <dbReference type="NCBI Taxonomy" id="460060"/>
    <lineage>
        <taxon>Bacteria</taxon>
        <taxon>Pseudomonadati</taxon>
        <taxon>Pseudomonadota</taxon>
        <taxon>Alphaproteobacteria</taxon>
        <taxon>Hyphomicrobiales</taxon>
        <taxon>Phyllobacteriaceae</taxon>
        <taxon>Mesorhizobium</taxon>
    </lineage>
</organism>